<dbReference type="Pfam" id="PF06519">
    <property type="entry name" value="TolA"/>
    <property type="match status" value="1"/>
</dbReference>
<dbReference type="NCBIfam" id="TIGR02794">
    <property type="entry name" value="tolA_full"/>
    <property type="match status" value="2"/>
</dbReference>
<feature type="region of interest" description="Disordered" evidence="1">
    <location>
        <begin position="144"/>
        <end position="179"/>
    </location>
</feature>
<evidence type="ECO:0000256" key="1">
    <source>
        <dbReference type="SAM" id="MobiDB-lite"/>
    </source>
</evidence>
<dbReference type="RefSeq" id="WP_081152306.1">
    <property type="nucleotide sequence ID" value="NZ_CP020465.1"/>
</dbReference>
<organism evidence="2 3">
    <name type="scientific">Cognaticolwellia beringensis</name>
    <dbReference type="NCBI Taxonomy" id="1967665"/>
    <lineage>
        <taxon>Bacteria</taxon>
        <taxon>Pseudomonadati</taxon>
        <taxon>Pseudomonadota</taxon>
        <taxon>Gammaproteobacteria</taxon>
        <taxon>Alteromonadales</taxon>
        <taxon>Colwelliaceae</taxon>
        <taxon>Cognaticolwellia</taxon>
    </lineage>
</organism>
<dbReference type="OrthoDB" id="6194496at2"/>
<proteinExistence type="predicted"/>
<dbReference type="KEGG" id="cber:B5D82_13700"/>
<name>A0A222GAT0_9GAMM</name>
<dbReference type="Proteomes" id="UP000202259">
    <property type="component" value="Chromosome"/>
</dbReference>
<accession>A0A222GAT0</accession>
<sequence>MSPKLSSPLALSFAIHIVLAVVLLWGDFSTPPKPTPSAVPMEPIQAVVIEKSKVDAQLNKIKKQKADEAQKLKDIENSIAAAKEKRLNEEKRVKDLEIKRKKQEKEKKAADIAAKKAKAKANAAEKLRKQKELESKQADEAAAKAKRIKEEQAAKKAEDLRKEKLAERKRQAEEDRERAAQQKLLEQQMAEEMATRQQARRQQMMTEIGRFTALITQTIKRNLITDRSTMEGKSCKLTISLAPSGFVTNVVTGQGDRRVCEAAKTAVYKAGTLPVSKDPEIFREMRTISLTVAPDKFN</sequence>
<reference evidence="2 3" key="1">
    <citation type="submission" date="2017-08" db="EMBL/GenBank/DDBJ databases">
        <title>Complete genome of Colwellia sp. NB097-1, a psychrophile bacterium ioslated from Bering Sea.</title>
        <authorList>
            <person name="Chen X."/>
        </authorList>
    </citation>
    <scope>NUCLEOTIDE SEQUENCE [LARGE SCALE GENOMIC DNA]</scope>
    <source>
        <strain evidence="2 3">NB097-1</strain>
    </source>
</reference>
<evidence type="ECO:0000313" key="2">
    <source>
        <dbReference type="EMBL" id="ASP48733.1"/>
    </source>
</evidence>
<dbReference type="SUPFAM" id="SSF74653">
    <property type="entry name" value="TolA/TonB C-terminal domain"/>
    <property type="match status" value="1"/>
</dbReference>
<dbReference type="Gene3D" id="3.30.1150.10">
    <property type="match status" value="1"/>
</dbReference>
<evidence type="ECO:0000313" key="3">
    <source>
        <dbReference type="Proteomes" id="UP000202259"/>
    </source>
</evidence>
<dbReference type="EMBL" id="CP020465">
    <property type="protein sequence ID" value="ASP48733.1"/>
    <property type="molecule type" value="Genomic_DNA"/>
</dbReference>
<dbReference type="GO" id="GO:0019534">
    <property type="term" value="F:toxin transmembrane transporter activity"/>
    <property type="evidence" value="ECO:0007669"/>
    <property type="project" value="InterPro"/>
</dbReference>
<dbReference type="GO" id="GO:0043213">
    <property type="term" value="P:bacteriocin transport"/>
    <property type="evidence" value="ECO:0007669"/>
    <property type="project" value="InterPro"/>
</dbReference>
<dbReference type="InterPro" id="IPR014161">
    <property type="entry name" value="Tol-Pal_TolA"/>
</dbReference>
<keyword evidence="3" id="KW-1185">Reference proteome</keyword>
<protein>
    <submittedName>
        <fullName evidence="2">Protein TolA</fullName>
    </submittedName>
</protein>
<dbReference type="GO" id="GO:0016020">
    <property type="term" value="C:membrane"/>
    <property type="evidence" value="ECO:0007669"/>
    <property type="project" value="InterPro"/>
</dbReference>
<dbReference type="AlphaFoldDB" id="A0A222GAT0"/>
<gene>
    <name evidence="2" type="ORF">B5D82_13700</name>
</gene>